<dbReference type="PANTHER" id="PTHR48081:SF8">
    <property type="entry name" value="ALPHA_BETA HYDROLASE FOLD-3 DOMAIN-CONTAINING PROTEIN-RELATED"/>
    <property type="match status" value="1"/>
</dbReference>
<protein>
    <submittedName>
        <fullName evidence="5">Neutral cholesterol ester hydrolase 1-like</fullName>
    </submittedName>
</protein>
<organism evidence="4 5">
    <name type="scientific">Saccoglossus kowalevskii</name>
    <name type="common">Acorn worm</name>
    <dbReference type="NCBI Taxonomy" id="10224"/>
    <lineage>
        <taxon>Eukaryota</taxon>
        <taxon>Metazoa</taxon>
        <taxon>Hemichordata</taxon>
        <taxon>Enteropneusta</taxon>
        <taxon>Harrimaniidae</taxon>
        <taxon>Saccoglossus</taxon>
    </lineage>
</organism>
<sequence>MKLYWCLAFGVLFAYYTYCPMPDGLAEPMKLRIVFASRQIIKLVGIGAVLSGYTDRISFSRSVIEFEQGLLSLSCSDEPNITFQDEIFDGVRVRVYQPVEKSDKPIAGMVYVHGGGWVVGSVDSYHYQTNYIAARLGIVLVSVDYRLAPEHPFPVPLQDVVKATIWFLQNAKDYNVDPERIAVVGDSAGGNLAAATASLLTFQEKYKQMNLPKLKFQGLIYPCLQSLDFLTPSYQQNKNLFILNQHLMVEFWSWYLTGHLKYVAAMKVNNHTSPQVKDNERKIMGHDQIPTELKKRDYIPPTDFNFGNIGIFTSIQNHLLNPSFAPLMRSIVTGLPSAYIVTAEFDVLRDDGIFYVKKLEDANVPVTWKHYEHGYHGIFSVFKGPIASEVGRQSMDDFLRFCRENL</sequence>
<evidence type="ECO:0000313" key="4">
    <source>
        <dbReference type="Proteomes" id="UP000694865"/>
    </source>
</evidence>
<accession>A0ABM0GPX6</accession>
<comment type="similarity">
    <text evidence="1">Belongs to the 'GDXG' lipolytic enzyme family.</text>
</comment>
<dbReference type="PANTHER" id="PTHR48081">
    <property type="entry name" value="AB HYDROLASE SUPERFAMILY PROTEIN C4A8.06C"/>
    <property type="match status" value="1"/>
</dbReference>
<evidence type="ECO:0000313" key="5">
    <source>
        <dbReference type="RefSeq" id="XP_002734727.1"/>
    </source>
</evidence>
<dbReference type="SUPFAM" id="SSF53474">
    <property type="entry name" value="alpha/beta-Hydrolases"/>
    <property type="match status" value="1"/>
</dbReference>
<gene>
    <name evidence="5" type="primary">LOC100376819</name>
</gene>
<dbReference type="GeneID" id="100376819"/>
<dbReference type="Pfam" id="PF07859">
    <property type="entry name" value="Abhydrolase_3"/>
    <property type="match status" value="2"/>
</dbReference>
<reference evidence="5" key="1">
    <citation type="submission" date="2025-08" db="UniProtKB">
        <authorList>
            <consortium name="RefSeq"/>
        </authorList>
    </citation>
    <scope>IDENTIFICATION</scope>
    <source>
        <tissue evidence="5">Testes</tissue>
    </source>
</reference>
<keyword evidence="2" id="KW-0378">Hydrolase</keyword>
<dbReference type="RefSeq" id="XP_002734727.1">
    <property type="nucleotide sequence ID" value="XM_002734681.2"/>
</dbReference>
<feature type="domain" description="Alpha/beta hydrolase fold-3" evidence="3">
    <location>
        <begin position="314"/>
        <end position="379"/>
    </location>
</feature>
<proteinExistence type="inferred from homology"/>
<dbReference type="Proteomes" id="UP000694865">
    <property type="component" value="Unplaced"/>
</dbReference>
<name>A0ABM0GPX6_SACKO</name>
<dbReference type="Gene3D" id="3.40.50.1820">
    <property type="entry name" value="alpha/beta hydrolase"/>
    <property type="match status" value="1"/>
</dbReference>
<evidence type="ECO:0000256" key="1">
    <source>
        <dbReference type="ARBA" id="ARBA00010515"/>
    </source>
</evidence>
<dbReference type="PIRSF" id="PIRSF037251">
    <property type="entry name" value="Arylacetamide_deacetylase"/>
    <property type="match status" value="1"/>
</dbReference>
<dbReference type="InterPro" id="IPR029058">
    <property type="entry name" value="AB_hydrolase_fold"/>
</dbReference>
<evidence type="ECO:0000256" key="2">
    <source>
        <dbReference type="ARBA" id="ARBA00022801"/>
    </source>
</evidence>
<feature type="domain" description="Alpha/beta hydrolase fold-3" evidence="3">
    <location>
        <begin position="109"/>
        <end position="258"/>
    </location>
</feature>
<dbReference type="InterPro" id="IPR050300">
    <property type="entry name" value="GDXG_lipolytic_enzyme"/>
</dbReference>
<dbReference type="InterPro" id="IPR013094">
    <property type="entry name" value="AB_hydrolase_3"/>
</dbReference>
<evidence type="ECO:0000259" key="3">
    <source>
        <dbReference type="Pfam" id="PF07859"/>
    </source>
</evidence>
<dbReference type="InterPro" id="IPR017157">
    <property type="entry name" value="Arylacetamide_deacetylase"/>
</dbReference>
<keyword evidence="4" id="KW-1185">Reference proteome</keyword>